<evidence type="ECO:0000256" key="6">
    <source>
        <dbReference type="ARBA" id="ARBA00023146"/>
    </source>
</evidence>
<feature type="site" description="Important for tRNA non-discrimination" evidence="7">
    <location>
        <position position="32"/>
    </location>
</feature>
<dbReference type="SUPFAM" id="SSF55681">
    <property type="entry name" value="Class II aaRS and biotin synthetases"/>
    <property type="match status" value="1"/>
</dbReference>
<dbReference type="CDD" id="cd00777">
    <property type="entry name" value="AspRS_core"/>
    <property type="match status" value="1"/>
</dbReference>
<name>A0A934K0J4_9BACT</name>
<dbReference type="InterPro" id="IPR029351">
    <property type="entry name" value="GAD_dom"/>
</dbReference>
<dbReference type="InterPro" id="IPR006195">
    <property type="entry name" value="aa-tRNA-synth_II"/>
</dbReference>
<evidence type="ECO:0000259" key="8">
    <source>
        <dbReference type="PROSITE" id="PS50862"/>
    </source>
</evidence>
<proteinExistence type="inferred from homology"/>
<feature type="binding site" evidence="7">
    <location>
        <position position="222"/>
    </location>
    <ligand>
        <name>L-aspartate</name>
        <dbReference type="ChEBI" id="CHEBI:29991"/>
    </ligand>
</feature>
<evidence type="ECO:0000256" key="2">
    <source>
        <dbReference type="ARBA" id="ARBA00022598"/>
    </source>
</evidence>
<accession>A0A934K0J4</accession>
<keyword evidence="5 7" id="KW-0648">Protein biosynthesis</keyword>
<keyword evidence="3 7" id="KW-0547">Nucleotide-binding</keyword>
<dbReference type="SUPFAM" id="SSF55261">
    <property type="entry name" value="GAD domain-like"/>
    <property type="match status" value="1"/>
</dbReference>
<organism evidence="9 10">
    <name type="scientific">Candidatus Aeolococcus gillhamiae</name>
    <dbReference type="NCBI Taxonomy" id="3127015"/>
    <lineage>
        <taxon>Bacteria</taxon>
        <taxon>Bacillati</taxon>
        <taxon>Candidatus Dormiibacterota</taxon>
        <taxon>Candidatus Dormibacteria</taxon>
        <taxon>Candidatus Aeolococcales</taxon>
        <taxon>Candidatus Aeolococcaceae</taxon>
        <taxon>Candidatus Aeolococcus</taxon>
    </lineage>
</organism>
<dbReference type="Gene3D" id="3.30.1360.30">
    <property type="entry name" value="GAD-like domain"/>
    <property type="match status" value="1"/>
</dbReference>
<comment type="caution">
    <text evidence="7">Lacks conserved residue(s) required for the propagation of feature annotation.</text>
</comment>
<dbReference type="PROSITE" id="PS50862">
    <property type="entry name" value="AA_TRNA_LIGASE_II"/>
    <property type="match status" value="1"/>
</dbReference>
<dbReference type="CDD" id="cd04317">
    <property type="entry name" value="EcAspRS_like_N"/>
    <property type="match status" value="1"/>
</dbReference>
<comment type="catalytic activity">
    <reaction evidence="7">
        <text>tRNA(Asx) + L-aspartate + ATP = L-aspartyl-tRNA(Asx) + AMP + diphosphate</text>
        <dbReference type="Rhea" id="RHEA:18349"/>
        <dbReference type="Rhea" id="RHEA-COMP:9710"/>
        <dbReference type="Rhea" id="RHEA-COMP:9711"/>
        <dbReference type="ChEBI" id="CHEBI:29991"/>
        <dbReference type="ChEBI" id="CHEBI:30616"/>
        <dbReference type="ChEBI" id="CHEBI:33019"/>
        <dbReference type="ChEBI" id="CHEBI:78442"/>
        <dbReference type="ChEBI" id="CHEBI:78516"/>
        <dbReference type="ChEBI" id="CHEBI:456215"/>
        <dbReference type="EC" id="6.1.1.23"/>
    </reaction>
</comment>
<dbReference type="GO" id="GO:0050560">
    <property type="term" value="F:aspartate-tRNA(Asn) ligase activity"/>
    <property type="evidence" value="ECO:0007669"/>
    <property type="project" value="UniProtKB-EC"/>
</dbReference>
<sequence>MTVERTGCGLPRAADAGETMTIFGWVDRRRDHGGLIFLDLRDHTGILQVVINPQTAAAAHQAAHAVRLEYVLRVRGQLRTRDPHNVNPRRDTGEVEMYADECQVLSIARTPPFPINEDTEVEEALRLRHRYLDLRRPRLQRNLRSRARFISHLRSVMGEMGFTEIETPMMIRATPEGARDYLVPSRLQPGSFYALPQSPQLYKQLCMVAGLDRYFQIARCMRDEDLRADRQPEFTQLDIEMSFVDEEDVFAVLERAISSAWSASGFRGTIVTPFPRLTWHQAMDRYGVDKPDVRFGMELRDLTDAVRGSSFRVFADAVAGGGVVKGIAVPGGADLSRSDIEGRLTEVVRTFRARGLAYLWHRQDGWQGGIAKFFSEAELAAIGEIAGAAVGDAVLMVADRPPVVAASLGALRNQLARERAMADPEKMAMIWVTEFPMFERDQETGEVTPLHHPFTMLHADDVDLLESEPLRIRSRAYDIVLNGRELGSGSIRITDPAIQERVFAVMGIDAQTAEGKFGFLLEAFQYGVPPHGGFAAGIERLVMEGLGEENIRDVLAFPKNQQAQEPMTGAPAPVDVAQLAELGLTVSPTPPATQT</sequence>
<evidence type="ECO:0000256" key="1">
    <source>
        <dbReference type="ARBA" id="ARBA00006303"/>
    </source>
</evidence>
<keyword evidence="4 7" id="KW-0067">ATP-binding</keyword>
<gene>
    <name evidence="7 9" type="primary">aspS</name>
    <name evidence="9" type="ORF">JF886_09220</name>
</gene>
<dbReference type="Pfam" id="PF01336">
    <property type="entry name" value="tRNA_anti-codon"/>
    <property type="match status" value="1"/>
</dbReference>
<feature type="region of interest" description="Aspartate" evidence="7">
    <location>
        <begin position="200"/>
        <end position="203"/>
    </location>
</feature>
<dbReference type="PANTHER" id="PTHR22594">
    <property type="entry name" value="ASPARTYL/LYSYL-TRNA SYNTHETASE"/>
    <property type="match status" value="1"/>
</dbReference>
<dbReference type="InterPro" id="IPR047090">
    <property type="entry name" value="AspRS_core"/>
</dbReference>
<dbReference type="NCBIfam" id="TIGR00459">
    <property type="entry name" value="aspS_bact"/>
    <property type="match status" value="1"/>
</dbReference>
<dbReference type="AlphaFoldDB" id="A0A934K0J4"/>
<dbReference type="PRINTS" id="PR01042">
    <property type="entry name" value="TRNASYNTHASP"/>
</dbReference>
<comment type="function">
    <text evidence="7">Aspartyl-tRNA synthetase with relaxed tRNA specificity since it is able to aspartylate not only its cognate tRNA(Asp) but also tRNA(Asn). Reaction proceeds in two steps: L-aspartate is first activated by ATP to form Asp-AMP and then transferred to the acceptor end of tRNA(Asp/Asn).</text>
</comment>
<dbReference type="InterPro" id="IPR012340">
    <property type="entry name" value="NA-bd_OB-fold"/>
</dbReference>
<comment type="subunit">
    <text evidence="7">Homodimer.</text>
</comment>
<dbReference type="GO" id="GO:0005524">
    <property type="term" value="F:ATP binding"/>
    <property type="evidence" value="ECO:0007669"/>
    <property type="project" value="UniProtKB-UniRule"/>
</dbReference>
<dbReference type="GO" id="GO:0006422">
    <property type="term" value="P:aspartyl-tRNA aminoacylation"/>
    <property type="evidence" value="ECO:0007669"/>
    <property type="project" value="UniProtKB-UniRule"/>
</dbReference>
<dbReference type="InterPro" id="IPR004364">
    <property type="entry name" value="Aa-tRNA-synt_II"/>
</dbReference>
<feature type="binding site" evidence="7">
    <location>
        <position position="485"/>
    </location>
    <ligand>
        <name>ATP</name>
        <dbReference type="ChEBI" id="CHEBI:30616"/>
    </ligand>
</feature>
<dbReference type="Gene3D" id="2.40.50.140">
    <property type="entry name" value="Nucleic acid-binding proteins"/>
    <property type="match status" value="1"/>
</dbReference>
<keyword evidence="6 7" id="KW-0030">Aminoacyl-tRNA synthetase</keyword>
<dbReference type="EC" id="6.1.1.23" evidence="7"/>
<dbReference type="Proteomes" id="UP000606991">
    <property type="component" value="Unassembled WGS sequence"/>
</dbReference>
<dbReference type="EMBL" id="JAEKNS010000097">
    <property type="protein sequence ID" value="MBJ7595022.1"/>
    <property type="molecule type" value="Genomic_DNA"/>
</dbReference>
<dbReference type="GO" id="GO:0004815">
    <property type="term" value="F:aspartate-tRNA ligase activity"/>
    <property type="evidence" value="ECO:0007669"/>
    <property type="project" value="UniProtKB-UniRule"/>
</dbReference>
<dbReference type="InterPro" id="IPR004115">
    <property type="entry name" value="GAD-like_sf"/>
</dbReference>
<feature type="binding site" evidence="7">
    <location>
        <begin position="537"/>
        <end position="540"/>
    </location>
    <ligand>
        <name>ATP</name>
        <dbReference type="ChEBI" id="CHEBI:30616"/>
    </ligand>
</feature>
<dbReference type="RefSeq" id="WP_337311751.1">
    <property type="nucleotide sequence ID" value="NZ_JAEKNS010000097.1"/>
</dbReference>
<dbReference type="InterPro" id="IPR004365">
    <property type="entry name" value="NA-bd_OB_tRNA"/>
</dbReference>
<dbReference type="PANTHER" id="PTHR22594:SF5">
    <property type="entry name" value="ASPARTATE--TRNA LIGASE, MITOCHONDRIAL"/>
    <property type="match status" value="1"/>
</dbReference>
<dbReference type="Pfam" id="PF02938">
    <property type="entry name" value="GAD"/>
    <property type="match status" value="1"/>
</dbReference>
<feature type="binding site" evidence="7">
    <location>
        <begin position="222"/>
        <end position="224"/>
    </location>
    <ligand>
        <name>ATP</name>
        <dbReference type="ChEBI" id="CHEBI:30616"/>
    </ligand>
</feature>
<dbReference type="Pfam" id="PF00152">
    <property type="entry name" value="tRNA-synt_2"/>
    <property type="match status" value="1"/>
</dbReference>
<evidence type="ECO:0000256" key="7">
    <source>
        <dbReference type="HAMAP-Rule" id="MF_00044"/>
    </source>
</evidence>
<feature type="binding site" evidence="7">
    <location>
        <position position="231"/>
    </location>
    <ligand>
        <name>ATP</name>
        <dbReference type="ChEBI" id="CHEBI:30616"/>
    </ligand>
</feature>
<dbReference type="SUPFAM" id="SSF50249">
    <property type="entry name" value="Nucleic acid-binding proteins"/>
    <property type="match status" value="1"/>
</dbReference>
<feature type="binding site" evidence="7">
    <location>
        <position position="451"/>
    </location>
    <ligand>
        <name>L-aspartate</name>
        <dbReference type="ChEBI" id="CHEBI:29991"/>
    </ligand>
</feature>
<evidence type="ECO:0000256" key="4">
    <source>
        <dbReference type="ARBA" id="ARBA00022840"/>
    </source>
</evidence>
<dbReference type="HAMAP" id="MF_00044">
    <property type="entry name" value="Asp_tRNA_synth_type1"/>
    <property type="match status" value="1"/>
</dbReference>
<reference evidence="9 10" key="1">
    <citation type="submission" date="2020-10" db="EMBL/GenBank/DDBJ databases">
        <title>Ca. Dormibacterota MAGs.</title>
        <authorList>
            <person name="Montgomery K."/>
        </authorList>
    </citation>
    <scope>NUCLEOTIDE SEQUENCE [LARGE SCALE GENOMIC DNA]</scope>
    <source>
        <strain evidence="9">SC8812_S17_18</strain>
    </source>
</reference>
<dbReference type="InterPro" id="IPR045864">
    <property type="entry name" value="aa-tRNA-synth_II/BPL/LPL"/>
</dbReference>
<dbReference type="InterPro" id="IPR002312">
    <property type="entry name" value="Asp/Asn-tRNA-synth_IIb"/>
</dbReference>
<dbReference type="GO" id="GO:0003676">
    <property type="term" value="F:nucleic acid binding"/>
    <property type="evidence" value="ECO:0007669"/>
    <property type="project" value="InterPro"/>
</dbReference>
<protein>
    <recommendedName>
        <fullName evidence="7">Aspartate--tRNA(Asp/Asn) ligase</fullName>
        <ecNumber evidence="7">6.1.1.23</ecNumber>
    </recommendedName>
    <alternativeName>
        <fullName evidence="7">Aspartyl-tRNA synthetase</fullName>
        <shortName evidence="7">AspRS</shortName>
    </alternativeName>
    <alternativeName>
        <fullName evidence="7">Non-discriminating aspartyl-tRNA synthetase</fullName>
        <shortName evidence="7">ND-AspRS</shortName>
    </alternativeName>
</protein>
<dbReference type="InterPro" id="IPR004524">
    <property type="entry name" value="Asp-tRNA-ligase_1"/>
</dbReference>
<dbReference type="NCBIfam" id="NF001750">
    <property type="entry name" value="PRK00476.1"/>
    <property type="match status" value="1"/>
</dbReference>
<evidence type="ECO:0000313" key="9">
    <source>
        <dbReference type="EMBL" id="MBJ7595022.1"/>
    </source>
</evidence>
<comment type="subcellular location">
    <subcellularLocation>
        <location evidence="7">Cytoplasm</location>
    </subcellularLocation>
</comment>
<keyword evidence="7" id="KW-0963">Cytoplasm</keyword>
<dbReference type="Gene3D" id="3.30.930.10">
    <property type="entry name" value="Bira Bifunctional Protein, Domain 2"/>
    <property type="match status" value="1"/>
</dbReference>
<dbReference type="InterPro" id="IPR047089">
    <property type="entry name" value="Asp-tRNA-ligase_1_N"/>
</dbReference>
<comment type="similarity">
    <text evidence="1 7">Belongs to the class-II aminoacyl-tRNA synthetase family. Type 1 subfamily.</text>
</comment>
<dbReference type="GO" id="GO:0005737">
    <property type="term" value="C:cytoplasm"/>
    <property type="evidence" value="ECO:0007669"/>
    <property type="project" value="UniProtKB-SubCell"/>
</dbReference>
<evidence type="ECO:0000313" key="10">
    <source>
        <dbReference type="Proteomes" id="UP000606991"/>
    </source>
</evidence>
<feature type="binding site" evidence="7">
    <location>
        <position position="492"/>
    </location>
    <ligand>
        <name>L-aspartate</name>
        <dbReference type="ChEBI" id="CHEBI:29991"/>
    </ligand>
</feature>
<keyword evidence="2 7" id="KW-0436">Ligase</keyword>
<feature type="binding site" evidence="7">
    <location>
        <position position="176"/>
    </location>
    <ligand>
        <name>L-aspartate</name>
        <dbReference type="ChEBI" id="CHEBI:29991"/>
    </ligand>
</feature>
<evidence type="ECO:0000256" key="3">
    <source>
        <dbReference type="ARBA" id="ARBA00022741"/>
    </source>
</evidence>
<feature type="domain" description="Aminoacyl-transfer RNA synthetases class-II family profile" evidence="8">
    <location>
        <begin position="153"/>
        <end position="558"/>
    </location>
</feature>
<evidence type="ECO:0000256" key="5">
    <source>
        <dbReference type="ARBA" id="ARBA00022917"/>
    </source>
</evidence>
<comment type="caution">
    <text evidence="9">The sequence shown here is derived from an EMBL/GenBank/DDBJ whole genome shotgun (WGS) entry which is preliminary data.</text>
</comment>